<proteinExistence type="predicted"/>
<protein>
    <submittedName>
        <fullName evidence="1">Type II toxin-antitoxin system RelE/ParE family toxin</fullName>
    </submittedName>
</protein>
<accession>A0ABV3NZI7</accession>
<dbReference type="Proteomes" id="UP001555342">
    <property type="component" value="Unassembled WGS sequence"/>
</dbReference>
<gene>
    <name evidence="1" type="ORF">AB1E22_20025</name>
</gene>
<name>A0ABV3NZI7_9ENTR</name>
<sequence>MAERKNMSAELNDKTLTVYETARFGKALEKLPEPFLVLVEDEIEKVVADPEIGERKKGDLCYLRVHKFHLNNQLALLGYSWQNARLELYLLSLGAHENFYEMLKRQRKSDLRLIGVQGR</sequence>
<organism evidence="1 2">
    <name type="scientific">Buttiauxella gaviniae</name>
    <dbReference type="NCBI Taxonomy" id="82990"/>
    <lineage>
        <taxon>Bacteria</taxon>
        <taxon>Pseudomonadati</taxon>
        <taxon>Pseudomonadota</taxon>
        <taxon>Gammaproteobacteria</taxon>
        <taxon>Enterobacterales</taxon>
        <taxon>Enterobacteriaceae</taxon>
        <taxon>Buttiauxella</taxon>
    </lineage>
</organism>
<dbReference type="InterPro" id="IPR031552">
    <property type="entry name" value="ParE-like_toxin"/>
</dbReference>
<evidence type="ECO:0000313" key="2">
    <source>
        <dbReference type="Proteomes" id="UP001555342"/>
    </source>
</evidence>
<reference evidence="1 2" key="1">
    <citation type="submission" date="2024-07" db="EMBL/GenBank/DDBJ databases">
        <authorList>
            <person name="Wang L."/>
        </authorList>
    </citation>
    <scope>NUCLEOTIDE SEQUENCE [LARGE SCALE GENOMIC DNA]</scope>
    <source>
        <strain evidence="1 2">WL359</strain>
    </source>
</reference>
<keyword evidence="2" id="KW-1185">Reference proteome</keyword>
<dbReference type="Pfam" id="PF15781">
    <property type="entry name" value="ParE-like_toxin"/>
    <property type="match status" value="1"/>
</dbReference>
<evidence type="ECO:0000313" key="1">
    <source>
        <dbReference type="EMBL" id="MEW7314963.1"/>
    </source>
</evidence>
<comment type="caution">
    <text evidence="1">The sequence shown here is derived from an EMBL/GenBank/DDBJ whole genome shotgun (WGS) entry which is preliminary data.</text>
</comment>
<dbReference type="EMBL" id="JBFMVT010000002">
    <property type="protein sequence ID" value="MEW7314963.1"/>
    <property type="molecule type" value="Genomic_DNA"/>
</dbReference>